<sequence length="176" mass="20748">MNYNRLETSLIDVIKEEQAKLGYMKEKISLYYPLSSLNHFFGNETDAAGMMEILKDFPSYIEEKFGEVAVSHRGDRFCFTVSEKASEYVHNNMKENEFIRALIELVGRHGCTIEEIKELFHSYSDKIITEPMDNEEFDVMIRFDDGSDPYYYCFKDEGCHIIYHRFLPEDYADFGF</sequence>
<organism evidence="1 2">
    <name type="scientific">Blautia obeum</name>
    <dbReference type="NCBI Taxonomy" id="40520"/>
    <lineage>
        <taxon>Bacteria</taxon>
        <taxon>Bacillati</taxon>
        <taxon>Bacillota</taxon>
        <taxon>Clostridia</taxon>
        <taxon>Lachnospirales</taxon>
        <taxon>Lachnospiraceae</taxon>
        <taxon>Blautia</taxon>
    </lineage>
</organism>
<dbReference type="RefSeq" id="WP_055052640.1">
    <property type="nucleotide sequence ID" value="NZ_CYZA01000002.1"/>
</dbReference>
<dbReference type="InterPro" id="IPR024539">
    <property type="entry name" value="DUF3877"/>
</dbReference>
<gene>
    <name evidence="1" type="ORF">ERS852395_00538</name>
</gene>
<proteinExistence type="predicted"/>
<accession>A0A173XGQ0</accession>
<name>A0A173XGQ0_9FIRM</name>
<dbReference type="EMBL" id="CYZA01000002">
    <property type="protein sequence ID" value="CUN50991.1"/>
    <property type="molecule type" value="Genomic_DNA"/>
</dbReference>
<dbReference type="Pfam" id="PF12993">
    <property type="entry name" value="DUF3877"/>
    <property type="match status" value="1"/>
</dbReference>
<reference evidence="1 2" key="1">
    <citation type="submission" date="2015-09" db="EMBL/GenBank/DDBJ databases">
        <authorList>
            <consortium name="Pathogen Informatics"/>
        </authorList>
    </citation>
    <scope>NUCLEOTIDE SEQUENCE [LARGE SCALE GENOMIC DNA]</scope>
    <source>
        <strain evidence="1 2">2789STDY5608838</strain>
    </source>
</reference>
<evidence type="ECO:0000313" key="2">
    <source>
        <dbReference type="Proteomes" id="UP000095447"/>
    </source>
</evidence>
<dbReference type="AlphaFoldDB" id="A0A173XGQ0"/>
<protein>
    <submittedName>
        <fullName evidence="1">DUF based on E. rectale Gene description</fullName>
    </submittedName>
</protein>
<evidence type="ECO:0000313" key="1">
    <source>
        <dbReference type="EMBL" id="CUN50991.1"/>
    </source>
</evidence>
<dbReference type="Proteomes" id="UP000095447">
    <property type="component" value="Unassembled WGS sequence"/>
</dbReference>